<feature type="non-terminal residue" evidence="1">
    <location>
        <position position="59"/>
    </location>
</feature>
<protein>
    <recommendedName>
        <fullName evidence="2">Glycosyltransferase subfamily 4-like N-terminal domain-containing protein</fullName>
    </recommendedName>
</protein>
<gene>
    <name evidence="1" type="ORF">S12H4_30906</name>
</gene>
<accession>X1SL30</accession>
<reference evidence="1" key="1">
    <citation type="journal article" date="2014" name="Front. Microbiol.">
        <title>High frequency of phylogenetically diverse reductive dehalogenase-homologous genes in deep subseafloor sedimentary metagenomes.</title>
        <authorList>
            <person name="Kawai M."/>
            <person name="Futagami T."/>
            <person name="Toyoda A."/>
            <person name="Takaki Y."/>
            <person name="Nishi S."/>
            <person name="Hori S."/>
            <person name="Arai W."/>
            <person name="Tsubouchi T."/>
            <person name="Morono Y."/>
            <person name="Uchiyama I."/>
            <person name="Ito T."/>
            <person name="Fujiyama A."/>
            <person name="Inagaki F."/>
            <person name="Takami H."/>
        </authorList>
    </citation>
    <scope>NUCLEOTIDE SEQUENCE</scope>
    <source>
        <strain evidence="1">Expedition CK06-06</strain>
    </source>
</reference>
<dbReference type="EMBL" id="BARW01017986">
    <property type="protein sequence ID" value="GAI93658.1"/>
    <property type="molecule type" value="Genomic_DNA"/>
</dbReference>
<dbReference type="AlphaFoldDB" id="X1SL30"/>
<dbReference type="SUPFAM" id="SSF53756">
    <property type="entry name" value="UDP-Glycosyltransferase/glycogen phosphorylase"/>
    <property type="match status" value="1"/>
</dbReference>
<sequence length="59" mass="6780">MQVEKCKMKVLFVSDIYYPHIGGISEHIYHLANQFESMGHAVSILTANMEGDLRPDEER</sequence>
<name>X1SL30_9ZZZZ</name>
<dbReference type="Gene3D" id="3.40.50.2000">
    <property type="entry name" value="Glycogen Phosphorylase B"/>
    <property type="match status" value="1"/>
</dbReference>
<evidence type="ECO:0000313" key="1">
    <source>
        <dbReference type="EMBL" id="GAI93658.1"/>
    </source>
</evidence>
<evidence type="ECO:0008006" key="2">
    <source>
        <dbReference type="Google" id="ProtNLM"/>
    </source>
</evidence>
<organism evidence="1">
    <name type="scientific">marine sediment metagenome</name>
    <dbReference type="NCBI Taxonomy" id="412755"/>
    <lineage>
        <taxon>unclassified sequences</taxon>
        <taxon>metagenomes</taxon>
        <taxon>ecological metagenomes</taxon>
    </lineage>
</organism>
<proteinExistence type="predicted"/>
<comment type="caution">
    <text evidence="1">The sequence shown here is derived from an EMBL/GenBank/DDBJ whole genome shotgun (WGS) entry which is preliminary data.</text>
</comment>